<dbReference type="AlphaFoldDB" id="A0A285N789"/>
<evidence type="ECO:0000313" key="2">
    <source>
        <dbReference type="Proteomes" id="UP000219036"/>
    </source>
</evidence>
<evidence type="ECO:0008006" key="3">
    <source>
        <dbReference type="Google" id="ProtNLM"/>
    </source>
</evidence>
<protein>
    <recommendedName>
        <fullName evidence="3">Carboxypeptidase regulatory-like domain-containing protein</fullName>
    </recommendedName>
</protein>
<keyword evidence="2" id="KW-1185">Reference proteome</keyword>
<dbReference type="Proteomes" id="UP000219036">
    <property type="component" value="Unassembled WGS sequence"/>
</dbReference>
<proteinExistence type="predicted"/>
<dbReference type="OrthoDB" id="8319at2"/>
<name>A0A285N789_9AQUI</name>
<organism evidence="1 2">
    <name type="scientific">Persephonella hydrogeniphila</name>
    <dbReference type="NCBI Taxonomy" id="198703"/>
    <lineage>
        <taxon>Bacteria</taxon>
        <taxon>Pseudomonadati</taxon>
        <taxon>Aquificota</taxon>
        <taxon>Aquificia</taxon>
        <taxon>Aquificales</taxon>
        <taxon>Hydrogenothermaceae</taxon>
        <taxon>Persephonella</taxon>
    </lineage>
</organism>
<reference evidence="2" key="1">
    <citation type="submission" date="2017-09" db="EMBL/GenBank/DDBJ databases">
        <authorList>
            <person name="Varghese N."/>
            <person name="Submissions S."/>
        </authorList>
    </citation>
    <scope>NUCLEOTIDE SEQUENCE [LARGE SCALE GENOMIC DNA]</scope>
    <source>
        <strain evidence="2">DSM 15103</strain>
    </source>
</reference>
<evidence type="ECO:0000313" key="1">
    <source>
        <dbReference type="EMBL" id="SNZ03836.1"/>
    </source>
</evidence>
<gene>
    <name evidence="1" type="ORF">SAMN06265182_0484</name>
</gene>
<dbReference type="RefSeq" id="WP_096999662.1">
    <property type="nucleotide sequence ID" value="NZ_OBEI01000001.1"/>
</dbReference>
<sequence length="926" mass="102136">MKKNPLLFILPFGVIGSIFMNSCFEGGGGSTGTSTSPPSEEITSLEGTISGTIKTDGISTQQATEKPALITAISLDKNGNELGRINTTEKDGFFGISVPLSRDGGKIVVIAQKEGYTESSKTIDYSSPEDLKNLFISIDMQTTLKQIVNLNEINIASSENNVFRVGFFKDERGNIKSIVNRNISVQSAGKLLFEVSIPVSKLQSGTDVVELSYRGYTPSNPEDYQSFPGEDFDGGGELVSFGFDYFEIKDPNTGENPFKTSVSTQIAKDELGEFFRILRNVDCTQIIKLRNILNSLDEDSSREGVQFTFYAFDFDKGAWVKAGEGIFVKSGSVTYYEAGEDEYTIDTPWDYIIKNGCIDADPCTQNSNSPACIDVNGDNQPEDVSCQGNDIYTDESEICSVSNEAYAVISVTNPELSWKNLDYIKPAADTVSCKITIKDDKGNPVSTYLSIIPTNNYCIEFWRGHTLSDGTADAETLKYCLPPEGEIIFENPFTHVRQSGGIVVLGSNCEKTITITNPYGCSVEGRIIDKNSGEGRENVSVWISSQNMDFYQFIKTDTQGKYIALVPCGIDLELYSDYNLISPITFNVNGNVENNETADSNNKAILRDIEVYNIPPYGYGDLLTDVVKVGNPVKIEIYVWDVEGDYPISYVLKFVNSGSPVKTETGQLQSSTNQLISVDTTGLQDGIYEIFIQFEDSKGAQSSNIYVGSVDVYSGNALPRIHSFYTQPRVVPNASINVDVYGSIYDYDGDNLSYTILYDCGTGQFTQWQTGTGTGNINFVYYDFDIPAGVTECILKLEVNDGNHPQPVEKTFTVKVQDKPPRVFLWADPQYVIDEDQSTVYAYITEPENQNYTCEWYINGSPVQSNDPVYSTDGCDSITIDFTQLSPSTGDRYTVKIIVTDETGHSTQKEIDIVYGVSSDSTITIQ</sequence>
<dbReference type="EMBL" id="OBEI01000001">
    <property type="protein sequence ID" value="SNZ03836.1"/>
    <property type="molecule type" value="Genomic_DNA"/>
</dbReference>
<accession>A0A285N789</accession>